<proteinExistence type="predicted"/>
<name>A0A1Y2I032_9FUNG</name>
<protein>
    <submittedName>
        <fullName evidence="2">Uncharacterized protein</fullName>
    </submittedName>
</protein>
<gene>
    <name evidence="2" type="ORF">BCR44DRAFT_367785</name>
</gene>
<organism evidence="2 3">
    <name type="scientific">Catenaria anguillulae PL171</name>
    <dbReference type="NCBI Taxonomy" id="765915"/>
    <lineage>
        <taxon>Eukaryota</taxon>
        <taxon>Fungi</taxon>
        <taxon>Fungi incertae sedis</taxon>
        <taxon>Blastocladiomycota</taxon>
        <taxon>Blastocladiomycetes</taxon>
        <taxon>Blastocladiales</taxon>
        <taxon>Catenariaceae</taxon>
        <taxon>Catenaria</taxon>
    </lineage>
</organism>
<comment type="caution">
    <text evidence="2">The sequence shown here is derived from an EMBL/GenBank/DDBJ whole genome shotgun (WGS) entry which is preliminary data.</text>
</comment>
<dbReference type="AlphaFoldDB" id="A0A1Y2I032"/>
<feature type="region of interest" description="Disordered" evidence="1">
    <location>
        <begin position="1"/>
        <end position="21"/>
    </location>
</feature>
<evidence type="ECO:0000313" key="3">
    <source>
        <dbReference type="Proteomes" id="UP000193411"/>
    </source>
</evidence>
<evidence type="ECO:0000313" key="2">
    <source>
        <dbReference type="EMBL" id="ORZ40215.1"/>
    </source>
</evidence>
<dbReference type="EMBL" id="MCFL01000003">
    <property type="protein sequence ID" value="ORZ40215.1"/>
    <property type="molecule type" value="Genomic_DNA"/>
</dbReference>
<sequence length="154" mass="17072">MPSAAPFPFAQPPPINNAHIGQHHGKRLRVPLVPRAGYSIHTARGRGRIRPNLTLTPHLRVVTEWRSECFTLQLRPRPALFALDARSSTAHMQNDGRRHLLPPPSSIDAVGRSFPVTRRWASRRGGMAFCTSTNPFPLNPLFAPSQVIAHSIKG</sequence>
<evidence type="ECO:0000256" key="1">
    <source>
        <dbReference type="SAM" id="MobiDB-lite"/>
    </source>
</evidence>
<accession>A0A1Y2I032</accession>
<reference evidence="2 3" key="1">
    <citation type="submission" date="2016-07" db="EMBL/GenBank/DDBJ databases">
        <title>Pervasive Adenine N6-methylation of Active Genes in Fungi.</title>
        <authorList>
            <consortium name="DOE Joint Genome Institute"/>
            <person name="Mondo S.J."/>
            <person name="Dannebaum R.O."/>
            <person name="Kuo R.C."/>
            <person name="Labutti K."/>
            <person name="Haridas S."/>
            <person name="Kuo A."/>
            <person name="Salamov A."/>
            <person name="Ahrendt S.R."/>
            <person name="Lipzen A."/>
            <person name="Sullivan W."/>
            <person name="Andreopoulos W.B."/>
            <person name="Clum A."/>
            <person name="Lindquist E."/>
            <person name="Daum C."/>
            <person name="Ramamoorthy G.K."/>
            <person name="Gryganskyi A."/>
            <person name="Culley D."/>
            <person name="Magnuson J.K."/>
            <person name="James T.Y."/>
            <person name="O'Malley M.A."/>
            <person name="Stajich J.E."/>
            <person name="Spatafora J.W."/>
            <person name="Visel A."/>
            <person name="Grigoriev I.V."/>
        </authorList>
    </citation>
    <scope>NUCLEOTIDE SEQUENCE [LARGE SCALE GENOMIC DNA]</scope>
    <source>
        <strain evidence="2 3">PL171</strain>
    </source>
</reference>
<dbReference type="Proteomes" id="UP000193411">
    <property type="component" value="Unassembled WGS sequence"/>
</dbReference>
<keyword evidence="3" id="KW-1185">Reference proteome</keyword>